<dbReference type="EMBL" id="JACWZY010000081">
    <property type="protein sequence ID" value="MBD2705891.1"/>
    <property type="molecule type" value="Genomic_DNA"/>
</dbReference>
<dbReference type="RefSeq" id="WP_190893736.1">
    <property type="nucleotide sequence ID" value="NZ_JACWZY010000081.1"/>
</dbReference>
<dbReference type="Proteomes" id="UP000598820">
    <property type="component" value="Unassembled WGS sequence"/>
</dbReference>
<accession>A0A927GAY6</accession>
<keyword evidence="2" id="KW-1185">Reference proteome</keyword>
<name>A0A927GAY6_9BACT</name>
<dbReference type="AlphaFoldDB" id="A0A927GAY6"/>
<proteinExistence type="predicted"/>
<reference evidence="1" key="1">
    <citation type="submission" date="2020-09" db="EMBL/GenBank/DDBJ databases">
        <authorList>
            <person name="Kim M.K."/>
        </authorList>
    </citation>
    <scope>NUCLEOTIDE SEQUENCE</scope>
    <source>
        <strain evidence="1">BT702</strain>
    </source>
</reference>
<evidence type="ECO:0000313" key="2">
    <source>
        <dbReference type="Proteomes" id="UP000598820"/>
    </source>
</evidence>
<sequence>MNQWYGLTYKSEPIVFRTINDERTYQAFFPCSYTTPLPTIDFSKNTLLIGMKADYGQFINTPTNISSISQTLLPTNGGGYSLQVKVVGKTNKNEPGKGREWFCIHLVSA</sequence>
<gene>
    <name evidence="1" type="ORF">IC229_35165</name>
</gene>
<comment type="caution">
    <text evidence="1">The sequence shown here is derived from an EMBL/GenBank/DDBJ whole genome shotgun (WGS) entry which is preliminary data.</text>
</comment>
<organism evidence="1 2">
    <name type="scientific">Spirosoma profusum</name>
    <dbReference type="NCBI Taxonomy" id="2771354"/>
    <lineage>
        <taxon>Bacteria</taxon>
        <taxon>Pseudomonadati</taxon>
        <taxon>Bacteroidota</taxon>
        <taxon>Cytophagia</taxon>
        <taxon>Cytophagales</taxon>
        <taxon>Cytophagaceae</taxon>
        <taxon>Spirosoma</taxon>
    </lineage>
</organism>
<evidence type="ECO:0000313" key="1">
    <source>
        <dbReference type="EMBL" id="MBD2705891.1"/>
    </source>
</evidence>
<protein>
    <submittedName>
        <fullName evidence="1">Uncharacterized protein</fullName>
    </submittedName>
</protein>